<keyword evidence="2" id="KW-0472">Membrane</keyword>
<feature type="domain" description="Polysaccharide export protein N-terminal" evidence="3">
    <location>
        <begin position="61"/>
        <end position="133"/>
    </location>
</feature>
<evidence type="ECO:0000259" key="3">
    <source>
        <dbReference type="Pfam" id="PF02563"/>
    </source>
</evidence>
<keyword evidence="2" id="KW-0812">Transmembrane</keyword>
<evidence type="ECO:0000313" key="6">
    <source>
        <dbReference type="Proteomes" id="UP000185812"/>
    </source>
</evidence>
<keyword evidence="6" id="KW-1185">Reference proteome</keyword>
<dbReference type="InterPro" id="IPR003715">
    <property type="entry name" value="Poly_export_N"/>
</dbReference>
<feature type="domain" description="Soluble ligand binding" evidence="4">
    <location>
        <begin position="263"/>
        <end position="307"/>
    </location>
</feature>
<feature type="domain" description="Soluble ligand binding" evidence="4">
    <location>
        <begin position="353"/>
        <end position="393"/>
    </location>
</feature>
<feature type="transmembrane region" description="Helical" evidence="2">
    <location>
        <begin position="548"/>
        <end position="570"/>
    </location>
</feature>
<feature type="domain" description="Soluble ligand binding" evidence="4">
    <location>
        <begin position="457"/>
        <end position="492"/>
    </location>
</feature>
<evidence type="ECO:0000256" key="1">
    <source>
        <dbReference type="ARBA" id="ARBA00022729"/>
    </source>
</evidence>
<keyword evidence="2" id="KW-1133">Transmembrane helix</keyword>
<sequence>MGRMHWLSITGGLLLLCASSLYGQELPPAQRQTLPLPFQQLLQRQLERSAEGLALEGPVRPEAYRVGPGDVLTILIGGAFGQKLRVEVSAEGKLTLAEIGVLPVAGKSLAAVRDTVQRFLRPHFANVPIEVTLSRPRSFYVHITGAVPRPGRVRASATARVSDIIEAAFESPSEITPPPSSEVAQESPALLSAPFLRTYRAESSSDFMPALRNVLLHRRDSTTLRIDLLRYYTTGTLAHNPYLQDGDVIEVPSFHVQRDAVIVQGPVPYPGAYDVRPDDTVLDLLVVAAGRDGLHHLTEVRLIRKPAAADTATASQLITIDSLLQHPTRAPRLRPGDRVMVLEPEMATAAAYGFVRYPGTYPITHGKTTVRQLIKMAGGLLPEANPRVAYIERTRSFYFKGTAQATDLDFFGRAYLRQSLQTNRIVVNVADILEGKAPDLPLYDGDRVVIPRNEQTVFVAGHVAKPGYVPYQPGQPARYYILQAGGLGPQARAVYVFDAGTGQVRRGLEAPVYSGDTIFVDRQPMADTPEIAQLVLNDQISRRQHRILTVQTILTGISTIVGIITAYAAITR</sequence>
<dbReference type="AlphaFoldDB" id="A0A1M6URS9"/>
<dbReference type="Pfam" id="PF02563">
    <property type="entry name" value="Poly_export"/>
    <property type="match status" value="1"/>
</dbReference>
<dbReference type="STRING" id="633813.SAMN04488087_1833"/>
<evidence type="ECO:0000313" key="5">
    <source>
        <dbReference type="EMBL" id="SHK71938.1"/>
    </source>
</evidence>
<gene>
    <name evidence="5" type="ORF">SAMN04488087_1833</name>
</gene>
<reference evidence="6" key="1">
    <citation type="submission" date="2016-11" db="EMBL/GenBank/DDBJ databases">
        <authorList>
            <person name="Varghese N."/>
            <person name="Submissions S."/>
        </authorList>
    </citation>
    <scope>NUCLEOTIDE SEQUENCE [LARGE SCALE GENOMIC DNA]</scope>
    <source>
        <strain evidence="6">DSM 22212</strain>
    </source>
</reference>
<evidence type="ECO:0000256" key="2">
    <source>
        <dbReference type="SAM" id="Phobius"/>
    </source>
</evidence>
<dbReference type="Proteomes" id="UP000185812">
    <property type="component" value="Unassembled WGS sequence"/>
</dbReference>
<name>A0A1M6URS9_9BACT</name>
<dbReference type="PANTHER" id="PTHR33619">
    <property type="entry name" value="POLYSACCHARIDE EXPORT PROTEIN GFCE-RELATED"/>
    <property type="match status" value="1"/>
</dbReference>
<dbReference type="OrthoDB" id="9808948at2"/>
<dbReference type="EMBL" id="FRAU01000005">
    <property type="protein sequence ID" value="SHK71938.1"/>
    <property type="molecule type" value="Genomic_DNA"/>
</dbReference>
<evidence type="ECO:0000259" key="4">
    <source>
        <dbReference type="Pfam" id="PF10531"/>
    </source>
</evidence>
<dbReference type="GO" id="GO:0015159">
    <property type="term" value="F:polysaccharide transmembrane transporter activity"/>
    <property type="evidence" value="ECO:0007669"/>
    <property type="project" value="InterPro"/>
</dbReference>
<keyword evidence="1" id="KW-0732">Signal</keyword>
<organism evidence="5 6">
    <name type="scientific">Rhodothermus profundi</name>
    <dbReference type="NCBI Taxonomy" id="633813"/>
    <lineage>
        <taxon>Bacteria</taxon>
        <taxon>Pseudomonadati</taxon>
        <taxon>Rhodothermota</taxon>
        <taxon>Rhodothermia</taxon>
        <taxon>Rhodothermales</taxon>
        <taxon>Rhodothermaceae</taxon>
        <taxon>Rhodothermus</taxon>
    </lineage>
</organism>
<dbReference type="InterPro" id="IPR049712">
    <property type="entry name" value="Poly_export"/>
</dbReference>
<dbReference type="InterPro" id="IPR019554">
    <property type="entry name" value="Soluble_ligand-bd"/>
</dbReference>
<proteinExistence type="predicted"/>
<dbReference type="Pfam" id="PF10531">
    <property type="entry name" value="SLBB"/>
    <property type="match status" value="3"/>
</dbReference>
<dbReference type="PANTHER" id="PTHR33619:SF3">
    <property type="entry name" value="POLYSACCHARIDE EXPORT PROTEIN GFCE-RELATED"/>
    <property type="match status" value="1"/>
</dbReference>
<accession>A0A1M6URS9</accession>
<dbReference type="Gene3D" id="3.10.560.10">
    <property type="entry name" value="Outer membrane lipoprotein wza domain like"/>
    <property type="match status" value="3"/>
</dbReference>
<protein>
    <submittedName>
        <fullName evidence="5">SLBB domain-containing protein</fullName>
    </submittedName>
</protein>